<evidence type="ECO:0000256" key="1">
    <source>
        <dbReference type="ARBA" id="ARBA00007228"/>
    </source>
</evidence>
<dbReference type="EMBL" id="BLYI01000062">
    <property type="protein sequence ID" value="GFO86325.1"/>
    <property type="molecule type" value="Genomic_DNA"/>
</dbReference>
<dbReference type="GO" id="GO:0005737">
    <property type="term" value="C:cytoplasm"/>
    <property type="evidence" value="ECO:0007669"/>
    <property type="project" value="UniProtKB-ARBA"/>
</dbReference>
<dbReference type="SUPFAM" id="SSF75217">
    <property type="entry name" value="alpha/beta knot"/>
    <property type="match status" value="1"/>
</dbReference>
<evidence type="ECO:0000256" key="3">
    <source>
        <dbReference type="ARBA" id="ARBA00022679"/>
    </source>
</evidence>
<dbReference type="PANTHER" id="PTHR43191:SF2">
    <property type="entry name" value="RRNA METHYLTRANSFERASE 3, MITOCHONDRIAL"/>
    <property type="match status" value="1"/>
</dbReference>
<dbReference type="GO" id="GO:0006396">
    <property type="term" value="P:RNA processing"/>
    <property type="evidence" value="ECO:0007669"/>
    <property type="project" value="InterPro"/>
</dbReference>
<proteinExistence type="inferred from homology"/>
<dbReference type="InterPro" id="IPR029064">
    <property type="entry name" value="Ribosomal_eL30-like_sf"/>
</dbReference>
<dbReference type="SMART" id="SM00967">
    <property type="entry name" value="SpoU_sub_bind"/>
    <property type="match status" value="1"/>
</dbReference>
<evidence type="ECO:0000313" key="5">
    <source>
        <dbReference type="EMBL" id="GFO86325.1"/>
    </source>
</evidence>
<keyword evidence="3" id="KW-0808">Transferase</keyword>
<keyword evidence="2 5" id="KW-0489">Methyltransferase</keyword>
<reference evidence="5" key="1">
    <citation type="submission" date="2020-06" db="EMBL/GenBank/DDBJ databases">
        <title>Characterization of fructooligosaccharide metabolism and fructooligosaccharide-degrading enzymes in human commensal butyrate producers.</title>
        <authorList>
            <person name="Tanno H."/>
            <person name="Fujii T."/>
            <person name="Hirano K."/>
            <person name="Maeno S."/>
            <person name="Tonozuka T."/>
            <person name="Sakamoto M."/>
            <person name="Ohkuma M."/>
            <person name="Tochio T."/>
            <person name="Endo A."/>
        </authorList>
    </citation>
    <scope>NUCLEOTIDE SEQUENCE</scope>
    <source>
        <strain evidence="5">JCM 17466</strain>
    </source>
</reference>
<comment type="caution">
    <text evidence="5">The sequence shown here is derived from an EMBL/GenBank/DDBJ whole genome shotgun (WGS) entry which is preliminary data.</text>
</comment>
<dbReference type="CDD" id="cd18095">
    <property type="entry name" value="SpoU-like_rRNA-MTase"/>
    <property type="match status" value="1"/>
</dbReference>
<dbReference type="InterPro" id="IPR029026">
    <property type="entry name" value="tRNA_m1G_MTases_N"/>
</dbReference>
<evidence type="ECO:0000313" key="6">
    <source>
        <dbReference type="Proteomes" id="UP000613208"/>
    </source>
</evidence>
<gene>
    <name evidence="5" type="ORF">ANBU17_26720</name>
</gene>
<dbReference type="SUPFAM" id="SSF55315">
    <property type="entry name" value="L30e-like"/>
    <property type="match status" value="1"/>
</dbReference>
<feature type="domain" description="RNA 2-O ribose methyltransferase substrate binding" evidence="4">
    <location>
        <begin position="30"/>
        <end position="97"/>
    </location>
</feature>
<dbReference type="RefSeq" id="WP_201311980.1">
    <property type="nucleotide sequence ID" value="NZ_BLYI01000062.1"/>
</dbReference>
<dbReference type="InterPro" id="IPR051259">
    <property type="entry name" value="rRNA_Methyltransferase"/>
</dbReference>
<protein>
    <submittedName>
        <fullName evidence="5">RNA methyltransferase</fullName>
    </submittedName>
</protein>
<name>A0A916QBA5_9FIRM</name>
<evidence type="ECO:0000256" key="2">
    <source>
        <dbReference type="ARBA" id="ARBA00022603"/>
    </source>
</evidence>
<dbReference type="InterPro" id="IPR029028">
    <property type="entry name" value="Alpha/beta_knot_MTases"/>
</dbReference>
<sequence>MITTSQNKQVKRILKLKKSARERRKEQLFLVEGIRMFEEIPADRLYKVYATEEFQKAHQEMFSKMEPELVSPQVMKEISDTMTPQGVLALVKMKEFQMEQLAEENALLLVLENLQDPGNLGTILRTGEGAGVTGIIMSRDTVDIYNPKVIRSTMGSIFRVPFVYADNMEQVMEFLKKNQITAYAAHLDGTNYTKEDYRKSSAFFIGNEGNGLSDGLTRAADRKIKIPMSGNVESLNAAMAAGLLMYEARRQREEGGD</sequence>
<dbReference type="Pfam" id="PF22435">
    <property type="entry name" value="MRM3-like_sub_bind"/>
    <property type="match status" value="1"/>
</dbReference>
<dbReference type="InterPro" id="IPR001537">
    <property type="entry name" value="SpoU_MeTrfase"/>
</dbReference>
<organism evidence="5 6">
    <name type="scientific">Anaerostipes butyraticus</name>
    <dbReference type="NCBI Taxonomy" id="645466"/>
    <lineage>
        <taxon>Bacteria</taxon>
        <taxon>Bacillati</taxon>
        <taxon>Bacillota</taxon>
        <taxon>Clostridia</taxon>
        <taxon>Lachnospirales</taxon>
        <taxon>Lachnospiraceae</taxon>
        <taxon>Anaerostipes</taxon>
    </lineage>
</organism>
<dbReference type="GO" id="GO:0008173">
    <property type="term" value="F:RNA methyltransferase activity"/>
    <property type="evidence" value="ECO:0007669"/>
    <property type="project" value="InterPro"/>
</dbReference>
<dbReference type="GO" id="GO:0003723">
    <property type="term" value="F:RNA binding"/>
    <property type="evidence" value="ECO:0007669"/>
    <property type="project" value="InterPro"/>
</dbReference>
<dbReference type="InterPro" id="IPR053888">
    <property type="entry name" value="MRM3-like_sub_bind"/>
</dbReference>
<dbReference type="Gene3D" id="3.30.1330.30">
    <property type="match status" value="1"/>
</dbReference>
<accession>A0A916QBA5</accession>
<dbReference type="AlphaFoldDB" id="A0A916QBA5"/>
<dbReference type="PANTHER" id="PTHR43191">
    <property type="entry name" value="RRNA METHYLTRANSFERASE 3"/>
    <property type="match status" value="1"/>
</dbReference>
<dbReference type="Pfam" id="PF00588">
    <property type="entry name" value="SpoU_methylase"/>
    <property type="match status" value="1"/>
</dbReference>
<comment type="similarity">
    <text evidence="1">Belongs to the class IV-like SAM-binding methyltransferase superfamily. RNA methyltransferase TrmH family.</text>
</comment>
<dbReference type="Proteomes" id="UP000613208">
    <property type="component" value="Unassembled WGS sequence"/>
</dbReference>
<dbReference type="GO" id="GO:0032259">
    <property type="term" value="P:methylation"/>
    <property type="evidence" value="ECO:0007669"/>
    <property type="project" value="UniProtKB-KW"/>
</dbReference>
<dbReference type="Gene3D" id="3.40.1280.10">
    <property type="match status" value="1"/>
</dbReference>
<dbReference type="InterPro" id="IPR013123">
    <property type="entry name" value="SpoU_subst-bd"/>
</dbReference>
<evidence type="ECO:0000259" key="4">
    <source>
        <dbReference type="SMART" id="SM00967"/>
    </source>
</evidence>
<keyword evidence="6" id="KW-1185">Reference proteome</keyword>